<reference evidence="1 2" key="1">
    <citation type="submission" date="2020-04" db="EMBL/GenBank/DDBJ databases">
        <title>Sequencing and Assembly of C. fimi.</title>
        <authorList>
            <person name="Ramsey A.R."/>
        </authorList>
    </citation>
    <scope>NUCLEOTIDE SEQUENCE [LARGE SCALE GENOMIC DNA]</scope>
    <source>
        <strain evidence="1 2">SB</strain>
    </source>
</reference>
<comment type="caution">
    <text evidence="1">The sequence shown here is derived from an EMBL/GenBank/DDBJ whole genome shotgun (WGS) entry which is preliminary data.</text>
</comment>
<evidence type="ECO:0000313" key="2">
    <source>
        <dbReference type="Proteomes" id="UP000562124"/>
    </source>
</evidence>
<evidence type="ECO:0000313" key="1">
    <source>
        <dbReference type="EMBL" id="NMR19415.1"/>
    </source>
</evidence>
<accession>A0A7Y0LWT4</accession>
<dbReference type="SUPFAM" id="SSF52402">
    <property type="entry name" value="Adenine nucleotide alpha hydrolases-like"/>
    <property type="match status" value="1"/>
</dbReference>
<dbReference type="RefSeq" id="WP_169323868.1">
    <property type="nucleotide sequence ID" value="NZ_JABCJJ010000004.1"/>
</dbReference>
<name>A0A7Y0LWT4_CELFI</name>
<sequence>MPSEPLPPASVATTVLVLTEDSLTAADVAHVLALHDGEGLTYRVLVPADTERNLLVSFVDHLGLGELRAALDDVLGREPKPAEARKEASEQLVESLAAFAASGATAEGAVVEDDPLPALAAAVAAGGVREIVVVTYPHAVEDTFHRDWASRARDELQVPVLHLYAGTSELG</sequence>
<dbReference type="Gene3D" id="3.40.50.620">
    <property type="entry name" value="HUPs"/>
    <property type="match status" value="1"/>
</dbReference>
<gene>
    <name evidence="1" type="ORF">HIR71_04130</name>
</gene>
<keyword evidence="2" id="KW-1185">Reference proteome</keyword>
<dbReference type="AlphaFoldDB" id="A0A7Y0LWT4"/>
<organism evidence="1 2">
    <name type="scientific">Cellulomonas fimi</name>
    <dbReference type="NCBI Taxonomy" id="1708"/>
    <lineage>
        <taxon>Bacteria</taxon>
        <taxon>Bacillati</taxon>
        <taxon>Actinomycetota</taxon>
        <taxon>Actinomycetes</taxon>
        <taxon>Micrococcales</taxon>
        <taxon>Cellulomonadaceae</taxon>
        <taxon>Cellulomonas</taxon>
    </lineage>
</organism>
<dbReference type="EMBL" id="JABCJJ010000004">
    <property type="protein sequence ID" value="NMR19415.1"/>
    <property type="molecule type" value="Genomic_DNA"/>
</dbReference>
<proteinExistence type="predicted"/>
<dbReference type="Proteomes" id="UP000562124">
    <property type="component" value="Unassembled WGS sequence"/>
</dbReference>
<dbReference type="InterPro" id="IPR014729">
    <property type="entry name" value="Rossmann-like_a/b/a_fold"/>
</dbReference>
<protein>
    <recommendedName>
        <fullName evidence="3">UspA domain-containing protein</fullName>
    </recommendedName>
</protein>
<evidence type="ECO:0008006" key="3">
    <source>
        <dbReference type="Google" id="ProtNLM"/>
    </source>
</evidence>